<sequence>MHVVAEITNFSPRRRFVAGRTKSVTLDERLSLVVVAPGDHPLTRRNLPSGVVAVTRQRSGLR</sequence>
<name>I4EGN1_9BACT</name>
<keyword evidence="2" id="KW-1185">Reference proteome</keyword>
<gene>
    <name evidence="1" type="ORF">NITHO_2790007</name>
</gene>
<dbReference type="AlphaFoldDB" id="I4EGN1"/>
<comment type="caution">
    <text evidence="1">The sequence shown here is derived from an EMBL/GenBank/DDBJ whole genome shotgun (WGS) entry which is preliminary data.</text>
</comment>
<proteinExistence type="predicted"/>
<organism evidence="1 2">
    <name type="scientific">Nitrolancea hollandica Lb</name>
    <dbReference type="NCBI Taxonomy" id="1129897"/>
    <lineage>
        <taxon>Bacteria</taxon>
        <taxon>Pseudomonadati</taxon>
        <taxon>Thermomicrobiota</taxon>
        <taxon>Thermomicrobia</taxon>
        <taxon>Sphaerobacterales</taxon>
        <taxon>Sphaerobacterineae</taxon>
        <taxon>Sphaerobacteraceae</taxon>
        <taxon>Nitrolancea</taxon>
    </lineage>
</organism>
<reference evidence="1 2" key="1">
    <citation type="journal article" date="2012" name="ISME J.">
        <title>Nitrification expanded: discovery, physiology and genomics of a nitrite-oxidizing bacterium from the phylum Chloroflexi.</title>
        <authorList>
            <person name="Sorokin D.Y."/>
            <person name="Lucker S."/>
            <person name="Vejmelkova D."/>
            <person name="Kostrikina N.A."/>
            <person name="Kleerebezem R."/>
            <person name="Rijpstra W.I."/>
            <person name="Damste J.S."/>
            <person name="Le Paslier D."/>
            <person name="Muyzer G."/>
            <person name="Wagner M."/>
            <person name="van Loosdrecht M.C."/>
            <person name="Daims H."/>
        </authorList>
    </citation>
    <scope>NUCLEOTIDE SEQUENCE [LARGE SCALE GENOMIC DNA]</scope>
    <source>
        <strain evidence="2">none</strain>
    </source>
</reference>
<dbReference type="EMBL" id="CAGS01000200">
    <property type="protein sequence ID" value="CCF83843.1"/>
    <property type="molecule type" value="Genomic_DNA"/>
</dbReference>
<dbReference type="Proteomes" id="UP000004221">
    <property type="component" value="Unassembled WGS sequence"/>
</dbReference>
<accession>I4EGN1</accession>
<protein>
    <submittedName>
        <fullName evidence="1">Uncharacterized protein</fullName>
    </submittedName>
</protein>
<evidence type="ECO:0000313" key="1">
    <source>
        <dbReference type="EMBL" id="CCF83843.1"/>
    </source>
</evidence>
<evidence type="ECO:0000313" key="2">
    <source>
        <dbReference type="Proteomes" id="UP000004221"/>
    </source>
</evidence>